<dbReference type="PANTHER" id="PTHR46637">
    <property type="entry name" value="TIS1421-TRANSPOSASE PROTEIN A"/>
    <property type="match status" value="1"/>
</dbReference>
<keyword evidence="4" id="KW-1185">Reference proteome</keyword>
<evidence type="ECO:0000256" key="1">
    <source>
        <dbReference type="SAM" id="MobiDB-lite"/>
    </source>
</evidence>
<gene>
    <name evidence="3" type="ORF">R2D22_20270</name>
</gene>
<dbReference type="NCBIfam" id="NF033580">
    <property type="entry name" value="transpos_IS5_3"/>
    <property type="match status" value="1"/>
</dbReference>
<dbReference type="Pfam" id="PF13340">
    <property type="entry name" value="DUF4096"/>
    <property type="match status" value="1"/>
</dbReference>
<dbReference type="InterPro" id="IPR025161">
    <property type="entry name" value="IS402-like_dom"/>
</dbReference>
<feature type="region of interest" description="Disordered" evidence="1">
    <location>
        <begin position="108"/>
        <end position="129"/>
    </location>
</feature>
<feature type="domain" description="Insertion element IS402-like" evidence="2">
    <location>
        <begin position="7"/>
        <end position="77"/>
    </location>
</feature>
<evidence type="ECO:0000259" key="2">
    <source>
        <dbReference type="Pfam" id="PF13340"/>
    </source>
</evidence>
<protein>
    <submittedName>
        <fullName evidence="3">IS5 family transposase</fullName>
    </submittedName>
</protein>
<name>A0ABZ0LVR1_9ACTN</name>
<sequence length="129" mass="14473">MVRRHELTDQAWVVIGPLLAPPRMGRPVRDRRQVLNGILWKLSTGAAWRDLPERYGPWKTVYERFRRWSADGTWDRLLAHVQQHSDAIGEVDWSIVCVDSTIVRAHQHAAGARKGGPGPAKHSAGPAAD</sequence>
<evidence type="ECO:0000313" key="3">
    <source>
        <dbReference type="EMBL" id="WOX23590.1"/>
    </source>
</evidence>
<dbReference type="Proteomes" id="UP001301731">
    <property type="component" value="Chromosome"/>
</dbReference>
<organism evidence="3 4">
    <name type="scientific">Streptomyces solicathayae</name>
    <dbReference type="NCBI Taxonomy" id="3081768"/>
    <lineage>
        <taxon>Bacteria</taxon>
        <taxon>Bacillati</taxon>
        <taxon>Actinomycetota</taxon>
        <taxon>Actinomycetes</taxon>
        <taxon>Kitasatosporales</taxon>
        <taxon>Streptomycetaceae</taxon>
        <taxon>Streptomyces</taxon>
    </lineage>
</organism>
<dbReference type="InterPro" id="IPR052909">
    <property type="entry name" value="Transposase_6_like"/>
</dbReference>
<evidence type="ECO:0000313" key="4">
    <source>
        <dbReference type="Proteomes" id="UP001301731"/>
    </source>
</evidence>
<dbReference type="EMBL" id="CP137573">
    <property type="protein sequence ID" value="WOX23590.1"/>
    <property type="molecule type" value="Genomic_DNA"/>
</dbReference>
<proteinExistence type="predicted"/>
<dbReference type="PANTHER" id="PTHR46637:SF1">
    <property type="entry name" value="BLL5188 PROTEIN"/>
    <property type="match status" value="1"/>
</dbReference>
<reference evidence="3 4" key="1">
    <citation type="submission" date="2023-10" db="EMBL/GenBank/DDBJ databases">
        <title>The genome sequence of Streptomyces sp. HUAS YS2.</title>
        <authorList>
            <person name="Mo P."/>
        </authorList>
    </citation>
    <scope>NUCLEOTIDE SEQUENCE [LARGE SCALE GENOMIC DNA]</scope>
    <source>
        <strain evidence="3 4">HUAS YS2</strain>
    </source>
</reference>
<accession>A0ABZ0LVR1</accession>